<evidence type="ECO:0000313" key="8">
    <source>
        <dbReference type="EMBL" id="SDU65021.1"/>
    </source>
</evidence>
<evidence type="ECO:0000256" key="2">
    <source>
        <dbReference type="ARBA" id="ARBA00023015"/>
    </source>
</evidence>
<evidence type="ECO:0000256" key="3">
    <source>
        <dbReference type="ARBA" id="ARBA00023125"/>
    </source>
</evidence>
<comment type="similarity">
    <text evidence="1">Belongs to the LysR transcriptional regulatory family.</text>
</comment>
<dbReference type="Proteomes" id="UP000182058">
    <property type="component" value="Chromosome I"/>
</dbReference>
<dbReference type="Pfam" id="PF03466">
    <property type="entry name" value="LysR_substrate"/>
    <property type="match status" value="1"/>
</dbReference>
<sequence length="314" mass="33858">MEIRQIKYFVAVIDCGSLSRAARQVHVAQSALSKQMSALEEDLGVQLFHRSHNGVVASEAGKVFYEYAQGMLKHLSDARAAVNSSQEEVSGSITVALPQSVATILAMPLMRAVAARYPKVAFHLNEELTGNVMDQLLHGRVDLALFTSLDLPPQVMFSALIEEDFYLIHRAHAPDAPPAGEVSLEQALARPLVFPSQAHGHCTRTVVEHAVKQRGLATGEIAMEVNSVHILKSAVEAGIGHTIMPLNLAMREIEDGRLVAHRIAAEGVSRILGICSCASMPASHLKTLISELIREIVGGMCQSGDWPGGRALDP</sequence>
<evidence type="ECO:0000256" key="1">
    <source>
        <dbReference type="ARBA" id="ARBA00009437"/>
    </source>
</evidence>
<evidence type="ECO:0000256" key="4">
    <source>
        <dbReference type="ARBA" id="ARBA00023159"/>
    </source>
</evidence>
<dbReference type="AlphaFoldDB" id="A0A8I1KB22"/>
<dbReference type="PRINTS" id="PR00039">
    <property type="entry name" value="HTHLYSR"/>
</dbReference>
<keyword evidence="3" id="KW-0238">DNA-binding</keyword>
<dbReference type="InterPro" id="IPR005119">
    <property type="entry name" value="LysR_subst-bd"/>
</dbReference>
<dbReference type="GO" id="GO:2000142">
    <property type="term" value="P:regulation of DNA-templated transcription initiation"/>
    <property type="evidence" value="ECO:0007669"/>
    <property type="project" value="TreeGrafter"/>
</dbReference>
<reference evidence="7" key="2">
    <citation type="submission" date="2020-12" db="EMBL/GenBank/DDBJ databases">
        <title>Antibiotic resistance and phylogeny of Pseudomonas spp. isolated over three decades from chicken meat in the Norwegian food chain.</title>
        <authorList>
            <person name="Moen B."/>
        </authorList>
    </citation>
    <scope>NUCLEOTIDE SEQUENCE</scope>
    <source>
        <strain evidence="7">MF6762</strain>
    </source>
</reference>
<keyword evidence="5" id="KW-0804">Transcription</keyword>
<dbReference type="PROSITE" id="PS50931">
    <property type="entry name" value="HTH_LYSR"/>
    <property type="match status" value="1"/>
</dbReference>
<dbReference type="Proteomes" id="UP000658390">
    <property type="component" value="Unassembled WGS sequence"/>
</dbReference>
<dbReference type="InterPro" id="IPR036390">
    <property type="entry name" value="WH_DNA-bd_sf"/>
</dbReference>
<feature type="domain" description="HTH lysR-type" evidence="6">
    <location>
        <begin position="1"/>
        <end position="58"/>
    </location>
</feature>
<dbReference type="SUPFAM" id="SSF46785">
    <property type="entry name" value="Winged helix' DNA-binding domain"/>
    <property type="match status" value="1"/>
</dbReference>
<dbReference type="SUPFAM" id="SSF53850">
    <property type="entry name" value="Periplasmic binding protein-like II"/>
    <property type="match status" value="1"/>
</dbReference>
<dbReference type="RefSeq" id="WP_046809058.1">
    <property type="nucleotide sequence ID" value="NZ_CP049044.1"/>
</dbReference>
<keyword evidence="4" id="KW-0010">Activator</keyword>
<evidence type="ECO:0000259" key="6">
    <source>
        <dbReference type="PROSITE" id="PS50931"/>
    </source>
</evidence>
<dbReference type="InterPro" id="IPR036388">
    <property type="entry name" value="WH-like_DNA-bd_sf"/>
</dbReference>
<protein>
    <submittedName>
        <fullName evidence="7">LysR family transcriptional regulator</fullName>
    </submittedName>
    <submittedName>
        <fullName evidence="8">Transcriptional regulator, LysR family</fullName>
    </submittedName>
</protein>
<evidence type="ECO:0000313" key="7">
    <source>
        <dbReference type="EMBL" id="MBJ2258167.1"/>
    </source>
</evidence>
<dbReference type="Gene3D" id="1.10.10.10">
    <property type="entry name" value="Winged helix-like DNA-binding domain superfamily/Winged helix DNA-binding domain"/>
    <property type="match status" value="1"/>
</dbReference>
<dbReference type="EMBL" id="LT629795">
    <property type="protein sequence ID" value="SDU65021.1"/>
    <property type="molecule type" value="Genomic_DNA"/>
</dbReference>
<organism evidence="7 10">
    <name type="scientific">Pseudomonas psychrophila</name>
    <dbReference type="NCBI Taxonomy" id="122355"/>
    <lineage>
        <taxon>Bacteria</taxon>
        <taxon>Pseudomonadati</taxon>
        <taxon>Pseudomonadota</taxon>
        <taxon>Gammaproteobacteria</taxon>
        <taxon>Pseudomonadales</taxon>
        <taxon>Pseudomonadaceae</taxon>
        <taxon>Pseudomonas</taxon>
    </lineage>
</organism>
<evidence type="ECO:0000256" key="5">
    <source>
        <dbReference type="ARBA" id="ARBA00023163"/>
    </source>
</evidence>
<name>A0A8I1KB22_9PSED</name>
<reference evidence="8 9" key="1">
    <citation type="submission" date="2016-10" db="EMBL/GenBank/DDBJ databases">
        <authorList>
            <person name="Varghese N."/>
            <person name="Submissions S."/>
        </authorList>
    </citation>
    <scope>NUCLEOTIDE SEQUENCE [LARGE SCALE GENOMIC DNA]</scope>
    <source>
        <strain evidence="8 9">BS3667</strain>
    </source>
</reference>
<dbReference type="FunFam" id="1.10.10.10:FF:000001">
    <property type="entry name" value="LysR family transcriptional regulator"/>
    <property type="match status" value="1"/>
</dbReference>
<accession>A0A8I1KB22</accession>
<gene>
    <name evidence="7" type="ORF">JFT45_16790</name>
    <name evidence="8" type="ORF">SAMN04490201_3468</name>
</gene>
<dbReference type="PANTHER" id="PTHR30293">
    <property type="entry name" value="TRANSCRIPTIONAL REGULATORY PROTEIN NAC-RELATED"/>
    <property type="match status" value="1"/>
</dbReference>
<evidence type="ECO:0000313" key="10">
    <source>
        <dbReference type="Proteomes" id="UP000658390"/>
    </source>
</evidence>
<dbReference type="EMBL" id="JAEKCZ010000015">
    <property type="protein sequence ID" value="MBJ2258167.1"/>
    <property type="molecule type" value="Genomic_DNA"/>
</dbReference>
<dbReference type="GO" id="GO:0003677">
    <property type="term" value="F:DNA binding"/>
    <property type="evidence" value="ECO:0007669"/>
    <property type="project" value="UniProtKB-KW"/>
</dbReference>
<keyword evidence="9" id="KW-1185">Reference proteome</keyword>
<dbReference type="Gene3D" id="3.40.190.10">
    <property type="entry name" value="Periplasmic binding protein-like II"/>
    <property type="match status" value="2"/>
</dbReference>
<dbReference type="Pfam" id="PF00126">
    <property type="entry name" value="HTH_1"/>
    <property type="match status" value="1"/>
</dbReference>
<dbReference type="GeneID" id="96621044"/>
<dbReference type="GO" id="GO:0003700">
    <property type="term" value="F:DNA-binding transcription factor activity"/>
    <property type="evidence" value="ECO:0007669"/>
    <property type="project" value="InterPro"/>
</dbReference>
<dbReference type="OrthoDB" id="8479357at2"/>
<evidence type="ECO:0000313" key="9">
    <source>
        <dbReference type="Proteomes" id="UP000182058"/>
    </source>
</evidence>
<dbReference type="PANTHER" id="PTHR30293:SF0">
    <property type="entry name" value="NITROGEN ASSIMILATION REGULATORY PROTEIN NAC"/>
    <property type="match status" value="1"/>
</dbReference>
<dbReference type="InterPro" id="IPR000847">
    <property type="entry name" value="LysR_HTH_N"/>
</dbReference>
<proteinExistence type="inferred from homology"/>
<keyword evidence="2" id="KW-0805">Transcription regulation</keyword>